<proteinExistence type="predicted"/>
<dbReference type="PROSITE" id="PS00107">
    <property type="entry name" value="PROTEIN_KINASE_ATP"/>
    <property type="match status" value="2"/>
</dbReference>
<dbReference type="PROSITE" id="PS00108">
    <property type="entry name" value="PROTEIN_KINASE_ST"/>
    <property type="match status" value="2"/>
</dbReference>
<sequence length="1092" mass="118358">MDAAAVMQKQLRRLRTLGRGASGAVVWLASDDASGELLAVKSAAGEGGAEQLRREGRVMSGLCSPHIVPCLGSRTAAGGEYQLFLEFAPGGSLADEAARSGGSLAERAISAYAADVARALAYLHGNSLVHGDVKARNIMVGADGRAKLADFGCARRTDSERPIGGTPAFMAPEVARGEEQGPAADVWALGCTIIEMATGRVPWSDMDDVFSAVHRIGYTDAVPEIPEWLSPEAKNFLSRCFTRNPSDRPTAAQLLEHPFLASASSDIDETAPKHGWVSPKSTLNAECWESDEDDEVEEGMSQSATKRISALAITCSALPDWDSEDGWIDLQSDPSEVSETPAPMVVTTADFGLWWEEALDAEIDLHFVDVDGDGYVTRTVRARGFIEYDRQLSVRVRGDMPLCPVDCHRSDTVKFGCHCNGNRVINFESAQICLLLPFILQSRAHRLHSVELPRIVSCSPTLEDCIVKCPIGFAATAGLPLGSPQPDYSHTCDTYVSYPSCVVHASMGTIGDGQREESERHREDMEDQELRICSGVIPIRYQTILHMFQVILIRYHAISTTYRVILARYHVIPVRYQTISTTYRLILARYHVIPIRYQTISTMNRMIFARYRMIPTRYQGRSIPTARLASCTNSKDQEIEAMAKQLRRVRTLGRGASGAVVWLASDDDSGELMAVKSASAGGAAAQLRREGRVLSGLCSPHIVPCLGSRAAAGGEYQLFLEFAPGGSLADEAARNGGCLPEPAIRAYAADVARGLAYLHGNSLVHGDVKARNVVIGSDGRARLTDFGCARVMDSAGPIGGTPAFMAPEVARGEEQGPAADVWALGCTIIEMATGRAPWSDMDDILAAVHRIGYTNAVPEVPVWLSAEAKDFLDGCFERNASDRSTAAQLLEHPFVASAAALDRWPEPAKQERASPKSTLHDAFWDSDTDDEDDEMPTGAAERIGALACAASALPDWDSDEGWIEVHDEVSFAAVTPPASDADYFVWAELSDPEMEQFAVAADGVNHVPRNEAEAIESSIRQGSYLHVHLGSGKNENFHPFDTDGTESGLDAHRLTALQKHQWNLSSRLPHSSWIDRTFGSDLDIGVQLATTC</sequence>
<dbReference type="eggNOG" id="KOG0198">
    <property type="taxonomic scope" value="Eukaryota"/>
</dbReference>
<organism evidence="8 9">
    <name type="scientific">Oryza rufipogon</name>
    <name type="common">Brownbeard rice</name>
    <name type="synonym">Asian wild rice</name>
    <dbReference type="NCBI Taxonomy" id="4529"/>
    <lineage>
        <taxon>Eukaryota</taxon>
        <taxon>Viridiplantae</taxon>
        <taxon>Streptophyta</taxon>
        <taxon>Embryophyta</taxon>
        <taxon>Tracheophyta</taxon>
        <taxon>Spermatophyta</taxon>
        <taxon>Magnoliopsida</taxon>
        <taxon>Liliopsida</taxon>
        <taxon>Poales</taxon>
        <taxon>Poaceae</taxon>
        <taxon>BOP clade</taxon>
        <taxon>Oryzoideae</taxon>
        <taxon>Oryzeae</taxon>
        <taxon>Oryzinae</taxon>
        <taxon>Oryza</taxon>
    </lineage>
</organism>
<dbReference type="AlphaFoldDB" id="A0A0E0N197"/>
<feature type="compositionally biased region" description="Basic and acidic residues" evidence="6">
    <location>
        <begin position="905"/>
        <end position="923"/>
    </location>
</feature>
<dbReference type="SUPFAM" id="SSF56112">
    <property type="entry name" value="Protein kinase-like (PK-like)"/>
    <property type="match status" value="2"/>
</dbReference>
<dbReference type="Proteomes" id="UP000008022">
    <property type="component" value="Unassembled WGS sequence"/>
</dbReference>
<protein>
    <recommendedName>
        <fullName evidence="7">Protein kinase domain-containing protein</fullName>
    </recommendedName>
</protein>
<feature type="compositionally biased region" description="Acidic residues" evidence="6">
    <location>
        <begin position="924"/>
        <end position="935"/>
    </location>
</feature>
<keyword evidence="3" id="KW-0418">Kinase</keyword>
<dbReference type="InterPro" id="IPR011009">
    <property type="entry name" value="Kinase-like_dom_sf"/>
</dbReference>
<dbReference type="GO" id="GO:0005524">
    <property type="term" value="F:ATP binding"/>
    <property type="evidence" value="ECO:0007669"/>
    <property type="project" value="UniProtKB-UniRule"/>
</dbReference>
<evidence type="ECO:0000259" key="7">
    <source>
        <dbReference type="PROSITE" id="PS50011"/>
    </source>
</evidence>
<feature type="binding site" evidence="5">
    <location>
        <position position="676"/>
    </location>
    <ligand>
        <name>ATP</name>
        <dbReference type="ChEBI" id="CHEBI:30616"/>
    </ligand>
</feature>
<feature type="binding site" evidence="5">
    <location>
        <position position="41"/>
    </location>
    <ligand>
        <name>ATP</name>
        <dbReference type="ChEBI" id="CHEBI:30616"/>
    </ligand>
</feature>
<evidence type="ECO:0000256" key="4">
    <source>
        <dbReference type="ARBA" id="ARBA00022840"/>
    </source>
</evidence>
<dbReference type="InterPro" id="IPR017441">
    <property type="entry name" value="Protein_kinase_ATP_BS"/>
</dbReference>
<evidence type="ECO:0000256" key="5">
    <source>
        <dbReference type="PROSITE-ProRule" id="PRU10141"/>
    </source>
</evidence>
<evidence type="ECO:0000313" key="9">
    <source>
        <dbReference type="Proteomes" id="UP000008022"/>
    </source>
</evidence>
<dbReference type="HOGENOM" id="CLU_291244_0_0_1"/>
<dbReference type="GO" id="GO:0004672">
    <property type="term" value="F:protein kinase activity"/>
    <property type="evidence" value="ECO:0007669"/>
    <property type="project" value="InterPro"/>
</dbReference>
<keyword evidence="4 5" id="KW-0067">ATP-binding</keyword>
<feature type="region of interest" description="Disordered" evidence="6">
    <location>
        <begin position="905"/>
        <end position="936"/>
    </location>
</feature>
<evidence type="ECO:0000256" key="3">
    <source>
        <dbReference type="ARBA" id="ARBA00022777"/>
    </source>
</evidence>
<dbReference type="InterPro" id="IPR000719">
    <property type="entry name" value="Prot_kinase_dom"/>
</dbReference>
<dbReference type="PANTHER" id="PTHR48011">
    <property type="entry name" value="CCR4-NOT TRANSCRIPTIONAL COMPLEX SUBUNIT CAF120-RELATED"/>
    <property type="match status" value="1"/>
</dbReference>
<dbReference type="STRING" id="4529.A0A0E0N197"/>
<dbReference type="SMART" id="SM00220">
    <property type="entry name" value="S_TKc"/>
    <property type="match status" value="2"/>
</dbReference>
<keyword evidence="9" id="KW-1185">Reference proteome</keyword>
<dbReference type="GO" id="GO:0007165">
    <property type="term" value="P:signal transduction"/>
    <property type="evidence" value="ECO:0007669"/>
    <property type="project" value="TreeGrafter"/>
</dbReference>
<name>A0A0E0N197_ORYRU</name>
<dbReference type="CDD" id="cd06606">
    <property type="entry name" value="STKc_MAPKKK"/>
    <property type="match status" value="2"/>
</dbReference>
<reference evidence="8" key="2">
    <citation type="submission" date="2015-06" db="UniProtKB">
        <authorList>
            <consortium name="EnsemblPlants"/>
        </authorList>
    </citation>
    <scope>IDENTIFICATION</scope>
</reference>
<dbReference type="OMA" id="NEERPDW"/>
<dbReference type="PROSITE" id="PS50011">
    <property type="entry name" value="PROTEIN_KINASE_DOM"/>
    <property type="match status" value="2"/>
</dbReference>
<feature type="domain" description="Protein kinase" evidence="7">
    <location>
        <begin position="646"/>
        <end position="895"/>
    </location>
</feature>
<reference evidence="9" key="1">
    <citation type="submission" date="2013-06" db="EMBL/GenBank/DDBJ databases">
        <authorList>
            <person name="Zhao Q."/>
        </authorList>
    </citation>
    <scope>NUCLEOTIDE SEQUENCE</scope>
    <source>
        <strain evidence="9">cv. W1943</strain>
    </source>
</reference>
<evidence type="ECO:0000256" key="1">
    <source>
        <dbReference type="ARBA" id="ARBA00022679"/>
    </source>
</evidence>
<dbReference type="InterPro" id="IPR008271">
    <property type="entry name" value="Ser/Thr_kinase_AS"/>
</dbReference>
<keyword evidence="1" id="KW-0808">Transferase</keyword>
<dbReference type="InterPro" id="IPR052751">
    <property type="entry name" value="Plant_MAPKKK"/>
</dbReference>
<dbReference type="Gramene" id="ORUFI01G30810.1">
    <property type="protein sequence ID" value="ORUFI01G30810.1"/>
    <property type="gene ID" value="ORUFI01G30810"/>
</dbReference>
<accession>A0A0E0N197</accession>
<feature type="domain" description="Protein kinase" evidence="7">
    <location>
        <begin position="11"/>
        <end position="260"/>
    </location>
</feature>
<dbReference type="Gene3D" id="1.10.510.10">
    <property type="entry name" value="Transferase(Phosphotransferase) domain 1"/>
    <property type="match status" value="2"/>
</dbReference>
<dbReference type="PANTHER" id="PTHR48011:SF49">
    <property type="entry name" value="PROTEIN KINASE DOMAIN-CONTAINING PROTEIN"/>
    <property type="match status" value="1"/>
</dbReference>
<dbReference type="FunFam" id="1.10.510.10:FF:000466">
    <property type="entry name" value="MAP kinase kinase kinase18"/>
    <property type="match status" value="2"/>
</dbReference>
<evidence type="ECO:0000313" key="8">
    <source>
        <dbReference type="EnsemblPlants" id="ORUFI01G30810.1"/>
    </source>
</evidence>
<keyword evidence="2 5" id="KW-0547">Nucleotide-binding</keyword>
<evidence type="ECO:0000256" key="6">
    <source>
        <dbReference type="SAM" id="MobiDB-lite"/>
    </source>
</evidence>
<dbReference type="EnsemblPlants" id="ORUFI01G30810.1">
    <property type="protein sequence ID" value="ORUFI01G30810.1"/>
    <property type="gene ID" value="ORUFI01G30810"/>
</dbReference>
<dbReference type="Pfam" id="PF00069">
    <property type="entry name" value="Pkinase"/>
    <property type="match status" value="2"/>
</dbReference>
<evidence type="ECO:0000256" key="2">
    <source>
        <dbReference type="ARBA" id="ARBA00022741"/>
    </source>
</evidence>